<dbReference type="RefSeq" id="WP_095997902.1">
    <property type="nucleotide sequence ID" value="NZ_NSLI01000003.1"/>
</dbReference>
<organism evidence="2 3">
    <name type="scientific">Sphingomonas lenta</name>
    <dbReference type="NCBI Taxonomy" id="1141887"/>
    <lineage>
        <taxon>Bacteria</taxon>
        <taxon>Pseudomonadati</taxon>
        <taxon>Pseudomonadota</taxon>
        <taxon>Alphaproteobacteria</taxon>
        <taxon>Sphingomonadales</taxon>
        <taxon>Sphingomonadaceae</taxon>
        <taxon>Sphingomonas</taxon>
    </lineage>
</organism>
<accession>A0A2A2SEN8</accession>
<dbReference type="Proteomes" id="UP000218151">
    <property type="component" value="Unassembled WGS sequence"/>
</dbReference>
<keyword evidence="3" id="KW-1185">Reference proteome</keyword>
<name>A0A2A2SEN8_9SPHN</name>
<protein>
    <submittedName>
        <fullName evidence="2">Uncharacterized protein</fullName>
    </submittedName>
</protein>
<comment type="caution">
    <text evidence="2">The sequence shown here is derived from an EMBL/GenBank/DDBJ whole genome shotgun (WGS) entry which is preliminary data.</text>
</comment>
<evidence type="ECO:0000313" key="3">
    <source>
        <dbReference type="Proteomes" id="UP000218151"/>
    </source>
</evidence>
<reference evidence="3" key="1">
    <citation type="submission" date="2017-09" db="EMBL/GenBank/DDBJ databases">
        <authorList>
            <person name="Feng G."/>
            <person name="Zhu H."/>
        </authorList>
    </citation>
    <scope>NUCLEOTIDE SEQUENCE [LARGE SCALE GENOMIC DNA]</scope>
    <source>
        <strain evidence="3">1PNM-20</strain>
    </source>
</reference>
<dbReference type="OrthoDB" id="7596577at2"/>
<evidence type="ECO:0000313" key="2">
    <source>
        <dbReference type="EMBL" id="PAX07660.1"/>
    </source>
</evidence>
<feature type="region of interest" description="Disordered" evidence="1">
    <location>
        <begin position="1"/>
        <end position="22"/>
    </location>
</feature>
<dbReference type="AlphaFoldDB" id="A0A2A2SEN8"/>
<sequence>MRIIEGEEKITTGPRAPDDADTVRGEGWIAVRRDGGHFLEYDAGEIQSRDVSLPISAEEFDRLRVDHSQFLPIVYAHGG</sequence>
<evidence type="ECO:0000256" key="1">
    <source>
        <dbReference type="SAM" id="MobiDB-lite"/>
    </source>
</evidence>
<gene>
    <name evidence="2" type="ORF">CKY28_08415</name>
</gene>
<proteinExistence type="predicted"/>
<dbReference type="EMBL" id="NSLI01000003">
    <property type="protein sequence ID" value="PAX07660.1"/>
    <property type="molecule type" value="Genomic_DNA"/>
</dbReference>